<dbReference type="RefSeq" id="WP_130540749.1">
    <property type="nucleotide sequence ID" value="NZ_CP042431.1"/>
</dbReference>
<dbReference type="AlphaFoldDB" id="A0A4Q7N5W1"/>
<dbReference type="Proteomes" id="UP000293874">
    <property type="component" value="Unassembled WGS sequence"/>
</dbReference>
<dbReference type="PANTHER" id="PTHR41339">
    <property type="entry name" value="LIPL48"/>
    <property type="match status" value="1"/>
</dbReference>
<feature type="signal peptide" evidence="1">
    <location>
        <begin position="1"/>
        <end position="22"/>
    </location>
</feature>
<sequence>MKKRANIRFVSAMAMFTLVVLAVASCKKTGKEIRNEQPVRAAVLASCDTCTYAKTDTLRGVITVDKTLDCNTIWYLDGLVYVSNNKTLTIHPGAIIRGLEGDLTTNPRTPGGGLIITKGSKLIAEGSETCPITFTSWRDEPGHPDGAPVSGDWAGVVLLGQAPTNNGTSNIVEGVPSNPPADATYGGNISNDNSGILKYVVIKYAGFPLEDNVEINGLTMAGVGCGTTIDYVEVFKANDDAFEWFGGTVNATHLIAVDPLDDMFDFDNGYTGKIQWALGLADQSRADQSTSNGIEADNNSGGTVTTLETRPVISNMTLIGYSTSTLANTALRGRGNQWRRNAGFILQNSIVLGFKEGILLDGCLSQTKYLGTGSSLVDSLKRNLVHAYNTSSAYIAGGSPACSPAFTSANFLAKATTVGSSCAIQDNGAFVNANANADIRLVNPFVRSTTGFYRPSTTSPASPAISGFTNCSFPGAPNACSFSFTTGISYRGAFGSAAGDDWAVNWAIFED</sequence>
<evidence type="ECO:0000313" key="2">
    <source>
        <dbReference type="EMBL" id="RZS76451.1"/>
    </source>
</evidence>
<gene>
    <name evidence="2" type="ORF">EV199_2336</name>
</gene>
<evidence type="ECO:0000313" key="3">
    <source>
        <dbReference type="Proteomes" id="UP000293874"/>
    </source>
</evidence>
<protein>
    <recommendedName>
        <fullName evidence="4">Lipoprotein</fullName>
    </recommendedName>
</protein>
<accession>A0A4Q7N5W1</accession>
<dbReference type="EMBL" id="SGXA01000001">
    <property type="protein sequence ID" value="RZS76451.1"/>
    <property type="molecule type" value="Genomic_DNA"/>
</dbReference>
<evidence type="ECO:0000256" key="1">
    <source>
        <dbReference type="SAM" id="SignalP"/>
    </source>
</evidence>
<name>A0A4Q7N5W1_9BACT</name>
<keyword evidence="1" id="KW-0732">Signal</keyword>
<proteinExistence type="predicted"/>
<dbReference type="OrthoDB" id="1521716at2"/>
<dbReference type="PROSITE" id="PS51257">
    <property type="entry name" value="PROKAR_LIPOPROTEIN"/>
    <property type="match status" value="1"/>
</dbReference>
<feature type="chain" id="PRO_5020714139" description="Lipoprotein" evidence="1">
    <location>
        <begin position="23"/>
        <end position="511"/>
    </location>
</feature>
<dbReference type="PANTHER" id="PTHR41339:SF1">
    <property type="entry name" value="SECRETED PROTEIN"/>
    <property type="match status" value="1"/>
</dbReference>
<comment type="caution">
    <text evidence="2">The sequence shown here is derived from an EMBL/GenBank/DDBJ whole genome shotgun (WGS) entry which is preliminary data.</text>
</comment>
<organism evidence="2 3">
    <name type="scientific">Pseudobacter ginsenosidimutans</name>
    <dbReference type="NCBI Taxonomy" id="661488"/>
    <lineage>
        <taxon>Bacteria</taxon>
        <taxon>Pseudomonadati</taxon>
        <taxon>Bacteroidota</taxon>
        <taxon>Chitinophagia</taxon>
        <taxon>Chitinophagales</taxon>
        <taxon>Chitinophagaceae</taxon>
        <taxon>Pseudobacter</taxon>
    </lineage>
</organism>
<reference evidence="2 3" key="1">
    <citation type="submission" date="2019-02" db="EMBL/GenBank/DDBJ databases">
        <title>Genomic Encyclopedia of Type Strains, Phase IV (KMG-IV): sequencing the most valuable type-strain genomes for metagenomic binning, comparative biology and taxonomic classification.</title>
        <authorList>
            <person name="Goeker M."/>
        </authorList>
    </citation>
    <scope>NUCLEOTIDE SEQUENCE [LARGE SCALE GENOMIC DNA]</scope>
    <source>
        <strain evidence="2 3">DSM 18116</strain>
    </source>
</reference>
<keyword evidence="3" id="KW-1185">Reference proteome</keyword>
<evidence type="ECO:0008006" key="4">
    <source>
        <dbReference type="Google" id="ProtNLM"/>
    </source>
</evidence>